<evidence type="ECO:0000256" key="3">
    <source>
        <dbReference type="ARBA" id="ARBA00022989"/>
    </source>
</evidence>
<evidence type="ECO:0000256" key="2">
    <source>
        <dbReference type="ARBA" id="ARBA00022692"/>
    </source>
</evidence>
<evidence type="ECO:0000256" key="6">
    <source>
        <dbReference type="ARBA" id="ARBA00037937"/>
    </source>
</evidence>
<accession>A0A1R1IE23</accession>
<dbReference type="STRING" id="418702.BJN45_04200"/>
<sequence>MPRTALLLFLLPLSLQAADNPAPGIPAGTYLQATLALLLIVGLLLGATWAARKVSGGKMFGQGNMRVISGIALGPKERIVLVEVEDNWLVIGIVPGQIRTLHTLPKGLDINQTQADDSHTPPPFSEWLKTIRERRSNAE</sequence>
<keyword evidence="9" id="KW-0966">Cell projection</keyword>
<dbReference type="EMBL" id="MTHD01000001">
    <property type="protein sequence ID" value="OMG56809.1"/>
    <property type="molecule type" value="Genomic_DNA"/>
</dbReference>
<keyword evidence="10" id="KW-1185">Reference proteome</keyword>
<organism evidence="9 10">
    <name type="scientific">Azonexus hydrophilus</name>
    <dbReference type="NCBI Taxonomy" id="418702"/>
    <lineage>
        <taxon>Bacteria</taxon>
        <taxon>Pseudomonadati</taxon>
        <taxon>Pseudomonadota</taxon>
        <taxon>Betaproteobacteria</taxon>
        <taxon>Rhodocyclales</taxon>
        <taxon>Azonexaceae</taxon>
        <taxon>Azonexus</taxon>
    </lineage>
</organism>
<name>A0A1R1IE23_9RHOO</name>
<keyword evidence="9" id="KW-0969">Cilium</keyword>
<comment type="caution">
    <text evidence="9">The sequence shown here is derived from an EMBL/GenBank/DDBJ whole genome shotgun (WGS) entry which is preliminary data.</text>
</comment>
<dbReference type="PANTHER" id="PTHR38766">
    <property type="entry name" value="FLAGELLAR PROTEIN FLIO"/>
    <property type="match status" value="1"/>
</dbReference>
<evidence type="ECO:0000313" key="9">
    <source>
        <dbReference type="EMBL" id="OMG56809.1"/>
    </source>
</evidence>
<dbReference type="Proteomes" id="UP000187526">
    <property type="component" value="Unassembled WGS sequence"/>
</dbReference>
<feature type="chain" id="PRO_5013136634" description="Flagellar protein" evidence="8">
    <location>
        <begin position="18"/>
        <end position="139"/>
    </location>
</feature>
<dbReference type="GO" id="GO:0009425">
    <property type="term" value="C:bacterial-type flagellum basal body"/>
    <property type="evidence" value="ECO:0007669"/>
    <property type="project" value="UniProtKB-SubCell"/>
</dbReference>
<dbReference type="Pfam" id="PF04347">
    <property type="entry name" value="FliO"/>
    <property type="match status" value="1"/>
</dbReference>
<evidence type="ECO:0000256" key="1">
    <source>
        <dbReference type="ARBA" id="ARBA00022475"/>
    </source>
</evidence>
<protein>
    <recommendedName>
        <fullName evidence="7">Flagellar protein</fullName>
    </recommendedName>
</protein>
<keyword evidence="1 7" id="KW-1003">Cell membrane</keyword>
<keyword evidence="4 7" id="KW-0472">Membrane</keyword>
<evidence type="ECO:0000256" key="7">
    <source>
        <dbReference type="RuleBase" id="RU362064"/>
    </source>
</evidence>
<dbReference type="GO" id="GO:0044781">
    <property type="term" value="P:bacterial-type flagellum organization"/>
    <property type="evidence" value="ECO:0007669"/>
    <property type="project" value="UniProtKB-UniRule"/>
</dbReference>
<keyword evidence="8" id="KW-0732">Signal</keyword>
<dbReference type="NCBIfam" id="TIGR03500">
    <property type="entry name" value="FliO_TIGR"/>
    <property type="match status" value="1"/>
</dbReference>
<keyword evidence="2 7" id="KW-0812">Transmembrane</keyword>
<evidence type="ECO:0000313" key="10">
    <source>
        <dbReference type="Proteomes" id="UP000187526"/>
    </source>
</evidence>
<dbReference type="AlphaFoldDB" id="A0A1R1IE23"/>
<comment type="subcellular location">
    <subcellularLocation>
        <location evidence="7">Cell membrane</location>
    </subcellularLocation>
    <subcellularLocation>
        <location evidence="7">Bacterial flagellum basal body</location>
    </subcellularLocation>
</comment>
<keyword evidence="3 7" id="KW-1133">Transmembrane helix</keyword>
<dbReference type="RefSeq" id="WP_076092319.1">
    <property type="nucleotide sequence ID" value="NZ_MTHD01000001.1"/>
</dbReference>
<feature type="transmembrane region" description="Helical" evidence="7">
    <location>
        <begin position="27"/>
        <end position="51"/>
    </location>
</feature>
<evidence type="ECO:0000256" key="4">
    <source>
        <dbReference type="ARBA" id="ARBA00023136"/>
    </source>
</evidence>
<dbReference type="GO" id="GO:0005886">
    <property type="term" value="C:plasma membrane"/>
    <property type="evidence" value="ECO:0007669"/>
    <property type="project" value="UniProtKB-SubCell"/>
</dbReference>
<gene>
    <name evidence="9" type="ORF">BJN45_04200</name>
</gene>
<proteinExistence type="inferred from homology"/>
<dbReference type="InterPro" id="IPR022781">
    <property type="entry name" value="Flagellar_biosynth_FliO"/>
</dbReference>
<dbReference type="PANTHER" id="PTHR38766:SF1">
    <property type="entry name" value="FLAGELLAR PROTEIN FLIO"/>
    <property type="match status" value="1"/>
</dbReference>
<dbReference type="InterPro" id="IPR052205">
    <property type="entry name" value="FliO/MopB"/>
</dbReference>
<keyword evidence="9" id="KW-0282">Flagellum</keyword>
<comment type="similarity">
    <text evidence="6 7">Belongs to the FliO/MopB family.</text>
</comment>
<evidence type="ECO:0000256" key="8">
    <source>
        <dbReference type="SAM" id="SignalP"/>
    </source>
</evidence>
<evidence type="ECO:0000256" key="5">
    <source>
        <dbReference type="ARBA" id="ARBA00023143"/>
    </source>
</evidence>
<reference evidence="9 10" key="1">
    <citation type="submission" date="2016-10" db="EMBL/GenBank/DDBJ databases">
        <title>Alkaliphiles isolated from bioreactors.</title>
        <authorList>
            <person name="Salah Z."/>
            <person name="Rout S.P."/>
            <person name="Humphreys P.N."/>
        </authorList>
    </citation>
    <scope>NUCLEOTIDE SEQUENCE [LARGE SCALE GENOMIC DNA]</scope>
    <source>
        <strain evidence="9 10">ZS02</strain>
    </source>
</reference>
<keyword evidence="5 7" id="KW-0975">Bacterial flagellum</keyword>
<feature type="signal peptide" evidence="8">
    <location>
        <begin position="1"/>
        <end position="17"/>
    </location>
</feature>